<dbReference type="Proteomes" id="UP001282474">
    <property type="component" value="Unassembled WGS sequence"/>
</dbReference>
<dbReference type="EMBL" id="JARAWJ010000039">
    <property type="protein sequence ID" value="MDX3042619.1"/>
    <property type="molecule type" value="Genomic_DNA"/>
</dbReference>
<comment type="caution">
    <text evidence="2">The sequence shown here is derived from an EMBL/GenBank/DDBJ whole genome shotgun (WGS) entry which is preliminary data.</text>
</comment>
<proteinExistence type="predicted"/>
<protein>
    <submittedName>
        <fullName evidence="2">Uncharacterized protein</fullName>
    </submittedName>
</protein>
<gene>
    <name evidence="2" type="ORF">PV383_36365</name>
</gene>
<evidence type="ECO:0000256" key="1">
    <source>
        <dbReference type="SAM" id="MobiDB-lite"/>
    </source>
</evidence>
<sequence length="166" mass="18212">MARSPRLTPDVVRARLTVAADRLTERGDKDLAEAVRAVMQPRGWELLKPAPASGGHRNLALWMNKAAKERIEQAAKEAGESLAEVVNDGYRKFLAGEFVPAPLARAPRGSAPEKENLNVRPDNTLRQQVEESAAAKSEELGYPVSASRVAMAYLFSEYGEEDLLLQ</sequence>
<keyword evidence="3" id="KW-1185">Reference proteome</keyword>
<feature type="region of interest" description="Disordered" evidence="1">
    <location>
        <begin position="104"/>
        <end position="123"/>
    </location>
</feature>
<organism evidence="2 3">
    <name type="scientific">Streptomyces caniscabiei</name>
    <dbReference type="NCBI Taxonomy" id="2746961"/>
    <lineage>
        <taxon>Bacteria</taxon>
        <taxon>Bacillati</taxon>
        <taxon>Actinomycetota</taxon>
        <taxon>Actinomycetes</taxon>
        <taxon>Kitasatosporales</taxon>
        <taxon>Streptomycetaceae</taxon>
        <taxon>Streptomyces</taxon>
    </lineage>
</organism>
<dbReference type="RefSeq" id="WP_193382921.1">
    <property type="nucleotide sequence ID" value="NZ_JABXWI010000031.1"/>
</dbReference>
<evidence type="ECO:0000313" key="2">
    <source>
        <dbReference type="EMBL" id="MDX3042619.1"/>
    </source>
</evidence>
<evidence type="ECO:0000313" key="3">
    <source>
        <dbReference type="Proteomes" id="UP001282474"/>
    </source>
</evidence>
<reference evidence="2 3" key="1">
    <citation type="journal article" date="2023" name="Microb. Genom.">
        <title>Mesoterricola silvestris gen. nov., sp. nov., Mesoterricola sediminis sp. nov., Geothrix oryzae sp. nov., Geothrix edaphica sp. nov., Geothrix rubra sp. nov., and Geothrix limicola sp. nov., six novel members of Acidobacteriota isolated from soils.</title>
        <authorList>
            <person name="Weisberg A.J."/>
            <person name="Pearce E."/>
            <person name="Kramer C.G."/>
            <person name="Chang J.H."/>
            <person name="Clarke C.R."/>
        </authorList>
    </citation>
    <scope>NUCLEOTIDE SEQUENCE [LARGE SCALE GENOMIC DNA]</scope>
    <source>
        <strain evidence="2 3">NE20-4-1</strain>
    </source>
</reference>
<name>A0ABU4N277_9ACTN</name>
<accession>A0ABU4N277</accession>